<name>A0A814J868_9BILA</name>
<dbReference type="GO" id="GO:0016990">
    <property type="term" value="F:arginine deiminase activity"/>
    <property type="evidence" value="ECO:0007669"/>
    <property type="project" value="InterPro"/>
</dbReference>
<proteinExistence type="predicted"/>
<evidence type="ECO:0008006" key="5">
    <source>
        <dbReference type="Google" id="ProtNLM"/>
    </source>
</evidence>
<organism evidence="2 4">
    <name type="scientific">Didymodactylos carnosus</name>
    <dbReference type="NCBI Taxonomy" id="1234261"/>
    <lineage>
        <taxon>Eukaryota</taxon>
        <taxon>Metazoa</taxon>
        <taxon>Spiralia</taxon>
        <taxon>Gnathifera</taxon>
        <taxon>Rotifera</taxon>
        <taxon>Eurotatoria</taxon>
        <taxon>Bdelloidea</taxon>
        <taxon>Philodinida</taxon>
        <taxon>Philodinidae</taxon>
        <taxon>Didymodactylos</taxon>
    </lineage>
</organism>
<dbReference type="PRINTS" id="PR01466">
    <property type="entry name" value="ARGDEIMINASE"/>
</dbReference>
<protein>
    <recommendedName>
        <fullName evidence="5">Arginine deiminase</fullName>
    </recommendedName>
</protein>
<comment type="caution">
    <text evidence="2">The sequence shown here is derived from an EMBL/GenBank/DDBJ whole genome shotgun (WGS) entry which is preliminary data.</text>
</comment>
<dbReference type="Proteomes" id="UP000663829">
    <property type="component" value="Unassembled WGS sequence"/>
</dbReference>
<dbReference type="EMBL" id="CAJOBC010003880">
    <property type="protein sequence ID" value="CAF3804572.1"/>
    <property type="molecule type" value="Genomic_DNA"/>
</dbReference>
<dbReference type="PANTHER" id="PTHR47271:SF2">
    <property type="entry name" value="ARGININE DEIMINASE"/>
    <property type="match status" value="1"/>
</dbReference>
<evidence type="ECO:0000313" key="4">
    <source>
        <dbReference type="Proteomes" id="UP000663829"/>
    </source>
</evidence>
<dbReference type="GO" id="GO:0019546">
    <property type="term" value="P:L-arginine deiminase pathway"/>
    <property type="evidence" value="ECO:0007669"/>
    <property type="project" value="TreeGrafter"/>
</dbReference>
<dbReference type="Pfam" id="PF02274">
    <property type="entry name" value="ADI"/>
    <property type="match status" value="1"/>
</dbReference>
<dbReference type="OrthoDB" id="5590314at2759"/>
<dbReference type="Gene3D" id="3.75.10.10">
    <property type="entry name" value="L-arginine/glycine Amidinotransferase, Chain A"/>
    <property type="match status" value="1"/>
</dbReference>
<keyword evidence="1" id="KW-0378">Hydrolase</keyword>
<sequence length="486" mass="56042">MSSKPSLHVSSEIGQLHRLIIHSPDSGLGKVVPSKAQDWLFEDIVHLNTMRRQEYDYYIKLLLYFLDRQKVQGQLDKLDENVTRDFYKPGHQNYFNSDKVIEFQCLLSHILEDETVRTKLVASICAVEHHLYDTQQKLLSLKSTELANVLISGSYSTGDEMLFPPIPNLLFTRDLGIMINDHLLLNKPAKLARTREALLYQYIVFNHQLFADIREKIIELPENELHFLLPENEKSYNRTTLEGGDLMIVAPNHLLIGVSERTTIYAAQLLIQVLFEKQIVNKITLLKIPYKRDCMHIDTVFTQVKRNVWVLYHKLARKVNKRYDEQIDPVMSRLMPKVDGDDVKLIQFRQGKETKPHEIENLEDLLTEVSCEDLGCSKESVKFIYSGDNEFPYGAREQWTDSCNLLALKEGVVIGYDRNDKTVEAFKHAGFNVVKATDLLKQFESKEREPETLIDTLILLPSSELSRARGGSHCMSLPLLRANIEK</sequence>
<dbReference type="InterPro" id="IPR003876">
    <property type="entry name" value="Arg_deiminase"/>
</dbReference>
<dbReference type="AlphaFoldDB" id="A0A814J868"/>
<dbReference type="Proteomes" id="UP000681722">
    <property type="component" value="Unassembled WGS sequence"/>
</dbReference>
<accession>A0A814J868</accession>
<gene>
    <name evidence="2" type="ORF">GPM918_LOCUS15420</name>
    <name evidence="3" type="ORF">SRO942_LOCUS15420</name>
</gene>
<dbReference type="SUPFAM" id="SSF55909">
    <property type="entry name" value="Pentein"/>
    <property type="match status" value="1"/>
</dbReference>
<dbReference type="EMBL" id="CAJNOQ010003880">
    <property type="protein sequence ID" value="CAF1033889.1"/>
    <property type="molecule type" value="Genomic_DNA"/>
</dbReference>
<evidence type="ECO:0000256" key="1">
    <source>
        <dbReference type="ARBA" id="ARBA00022801"/>
    </source>
</evidence>
<evidence type="ECO:0000313" key="3">
    <source>
        <dbReference type="EMBL" id="CAF3804572.1"/>
    </source>
</evidence>
<evidence type="ECO:0000313" key="2">
    <source>
        <dbReference type="EMBL" id="CAF1033889.1"/>
    </source>
</evidence>
<dbReference type="PANTHER" id="PTHR47271">
    <property type="entry name" value="ARGININE DEIMINASE"/>
    <property type="match status" value="1"/>
</dbReference>
<reference evidence="2" key="1">
    <citation type="submission" date="2021-02" db="EMBL/GenBank/DDBJ databases">
        <authorList>
            <person name="Nowell W R."/>
        </authorList>
    </citation>
    <scope>NUCLEOTIDE SEQUENCE</scope>
</reference>
<keyword evidence="4" id="KW-1185">Reference proteome</keyword>